<keyword evidence="3" id="KW-1185">Reference proteome</keyword>
<dbReference type="Proteomes" id="UP000705283">
    <property type="component" value="Unassembled WGS sequence"/>
</dbReference>
<dbReference type="AlphaFoldDB" id="A0AA41BVT2"/>
<sequence length="67" mass="7457">MVDEKAANQDDVHAVIGYAVALLLEAERPVHLHEIAALLKHEAEKASNEVFKHNCLNALRLIAEKMN</sequence>
<evidence type="ECO:0000313" key="1">
    <source>
        <dbReference type="EMBL" id="MBF6636555.1"/>
    </source>
</evidence>
<evidence type="ECO:0000313" key="3">
    <source>
        <dbReference type="Proteomes" id="UP000192722"/>
    </source>
</evidence>
<reference evidence="1" key="3">
    <citation type="submission" date="2020-11" db="EMBL/GenBank/DDBJ databases">
        <authorList>
            <person name="Lee S.D."/>
        </authorList>
    </citation>
    <scope>NUCLEOTIDE SEQUENCE</scope>
    <source>
        <strain evidence="1">SAP-2</strain>
    </source>
</reference>
<gene>
    <name evidence="2" type="ORF">BS639_14910</name>
    <name evidence="1" type="ORF">ITX54_07800</name>
</gene>
<reference evidence="1" key="4">
    <citation type="submission" date="2022-09" db="EMBL/GenBank/DDBJ databases">
        <title>Rouxiella aceris sp. nov., isolated from tree sap and emended description of the genus Rhouxiella.</title>
        <authorList>
            <person name="Kim I.S."/>
        </authorList>
    </citation>
    <scope>NUCLEOTIDE SEQUENCE</scope>
    <source>
        <strain evidence="1">SAP-2</strain>
    </source>
</reference>
<accession>A0AA41BVT2</accession>
<comment type="caution">
    <text evidence="1">The sequence shown here is derived from an EMBL/GenBank/DDBJ whole genome shotgun (WGS) entry which is preliminary data.</text>
</comment>
<reference evidence="2 3" key="2">
    <citation type="journal article" date="2017" name="Int. J. Syst. Evol. Microbiol.">
        <title>Rouxiella badensis sp. nov. and Rouxiella silvae sp. nov. isolated from peat bog soil in Germany and emendation of the genus description.</title>
        <authorList>
            <person name="Le Fleche-Mateos A."/>
            <person name="Kugler J.H."/>
            <person name="Hansen S.H."/>
            <person name="Syldatk C."/>
            <person name="Hausmann R."/>
            <person name="Lomprez F."/>
            <person name="Vandenbogaert M."/>
            <person name="Manuguerra J.C."/>
            <person name="Grimont P.A."/>
        </authorList>
    </citation>
    <scope>NUCLEOTIDE SEQUENCE [LARGE SCALE GENOMIC DNA]</scope>
    <source>
        <strain evidence="2 3">213</strain>
    </source>
</reference>
<dbReference type="EMBL" id="MRWD01000035">
    <property type="protein sequence ID" value="ORJ20485.1"/>
    <property type="molecule type" value="Genomic_DNA"/>
</dbReference>
<evidence type="ECO:0000313" key="2">
    <source>
        <dbReference type="EMBL" id="ORJ20485.1"/>
    </source>
</evidence>
<dbReference type="RefSeq" id="WP_055779014.1">
    <property type="nucleotide sequence ID" value="NZ_CBCSCF010000010.1"/>
</dbReference>
<proteinExistence type="predicted"/>
<organism evidence="1 4">
    <name type="scientific">Rouxiella silvae</name>
    <dbReference type="NCBI Taxonomy" id="1646373"/>
    <lineage>
        <taxon>Bacteria</taxon>
        <taxon>Pseudomonadati</taxon>
        <taxon>Pseudomonadota</taxon>
        <taxon>Gammaproteobacteria</taxon>
        <taxon>Enterobacterales</taxon>
        <taxon>Yersiniaceae</taxon>
        <taxon>Rouxiella</taxon>
    </lineage>
</organism>
<dbReference type="Proteomes" id="UP000192722">
    <property type="component" value="Unassembled WGS sequence"/>
</dbReference>
<protein>
    <submittedName>
        <fullName evidence="1">Uncharacterized protein</fullName>
    </submittedName>
</protein>
<name>A0AA41BVT2_9GAMM</name>
<evidence type="ECO:0000313" key="4">
    <source>
        <dbReference type="Proteomes" id="UP000705283"/>
    </source>
</evidence>
<dbReference type="EMBL" id="JADMKS010000003">
    <property type="protein sequence ID" value="MBF6636555.1"/>
    <property type="molecule type" value="Genomic_DNA"/>
</dbReference>
<reference evidence="2" key="1">
    <citation type="submission" date="2016-12" db="EMBL/GenBank/DDBJ databases">
        <authorList>
            <person name="Le Fleche-Mateos A."/>
        </authorList>
    </citation>
    <scope>NUCLEOTIDE SEQUENCE</scope>
    <source>
        <strain evidence="2">213</strain>
    </source>
</reference>